<reference evidence="7" key="1">
    <citation type="submission" date="2016-11" db="EMBL/GenBank/DDBJ databases">
        <authorList>
            <person name="Varghese N."/>
            <person name="Submissions S."/>
        </authorList>
    </citation>
    <scope>NUCLEOTIDE SEQUENCE [LARGE SCALE GENOMIC DNA]</scope>
    <source>
        <strain evidence="7">DSM 2635</strain>
    </source>
</reference>
<dbReference type="Gene3D" id="3.30.70.580">
    <property type="entry name" value="Pseudouridine synthase I, catalytic domain, N-terminal subdomain"/>
    <property type="match status" value="1"/>
</dbReference>
<dbReference type="InterPro" id="IPR020103">
    <property type="entry name" value="PsdUridine_synth_cat_dom_sf"/>
</dbReference>
<feature type="domain" description="RNA-binding S4" evidence="5">
    <location>
        <begin position="1"/>
        <end position="58"/>
    </location>
</feature>
<dbReference type="InterPro" id="IPR050343">
    <property type="entry name" value="RsuA_PseudoU_synthase"/>
</dbReference>
<dbReference type="InterPro" id="IPR042092">
    <property type="entry name" value="PsdUridine_s_RsuA/RluB/E/F_cat"/>
</dbReference>
<keyword evidence="2 4" id="KW-0413">Isomerase</keyword>
<evidence type="ECO:0000313" key="7">
    <source>
        <dbReference type="Proteomes" id="UP000243255"/>
    </source>
</evidence>
<dbReference type="GO" id="GO:0003723">
    <property type="term" value="F:RNA binding"/>
    <property type="evidence" value="ECO:0007669"/>
    <property type="project" value="UniProtKB-KW"/>
</dbReference>
<organism evidence="6 7">
    <name type="scientific">Asaccharospora irregularis DSM 2635</name>
    <dbReference type="NCBI Taxonomy" id="1121321"/>
    <lineage>
        <taxon>Bacteria</taxon>
        <taxon>Bacillati</taxon>
        <taxon>Bacillota</taxon>
        <taxon>Clostridia</taxon>
        <taxon>Peptostreptococcales</taxon>
        <taxon>Peptostreptococcaceae</taxon>
        <taxon>Asaccharospora</taxon>
    </lineage>
</organism>
<dbReference type="NCBIfam" id="TIGR00093">
    <property type="entry name" value="pseudouridine synthase"/>
    <property type="match status" value="1"/>
</dbReference>
<dbReference type="STRING" id="1121321.SAMN04488530_10469"/>
<keyword evidence="7" id="KW-1185">Reference proteome</keyword>
<dbReference type="PROSITE" id="PS50889">
    <property type="entry name" value="S4"/>
    <property type="match status" value="1"/>
</dbReference>
<dbReference type="EC" id="5.4.99.-" evidence="4"/>
<keyword evidence="3" id="KW-0694">RNA-binding</keyword>
<dbReference type="InterPro" id="IPR006145">
    <property type="entry name" value="PsdUridine_synth_RsuA/RluA"/>
</dbReference>
<dbReference type="GO" id="GO:0000455">
    <property type="term" value="P:enzyme-directed rRNA pseudouridine synthesis"/>
    <property type="evidence" value="ECO:0007669"/>
    <property type="project" value="UniProtKB-ARBA"/>
</dbReference>
<dbReference type="SUPFAM" id="SSF55120">
    <property type="entry name" value="Pseudouridine synthase"/>
    <property type="match status" value="1"/>
</dbReference>
<dbReference type="AlphaFoldDB" id="A0A1M5LB16"/>
<dbReference type="PANTHER" id="PTHR47683">
    <property type="entry name" value="PSEUDOURIDINE SYNTHASE FAMILY PROTEIN-RELATED"/>
    <property type="match status" value="1"/>
</dbReference>
<dbReference type="EMBL" id="FQWX01000004">
    <property type="protein sequence ID" value="SHG62221.1"/>
    <property type="molecule type" value="Genomic_DNA"/>
</dbReference>
<accession>A0A1M5LB16</accession>
<dbReference type="InterPro" id="IPR002942">
    <property type="entry name" value="S4_RNA-bd"/>
</dbReference>
<evidence type="ECO:0000313" key="6">
    <source>
        <dbReference type="EMBL" id="SHG62221.1"/>
    </source>
</evidence>
<name>A0A1M5LB16_9FIRM</name>
<dbReference type="InterPro" id="IPR018496">
    <property type="entry name" value="PsdUridine_synth_RsuA/RluB_CS"/>
</dbReference>
<dbReference type="Gene3D" id="3.10.290.10">
    <property type="entry name" value="RNA-binding S4 domain"/>
    <property type="match status" value="1"/>
</dbReference>
<dbReference type="Pfam" id="PF00849">
    <property type="entry name" value="PseudoU_synth_2"/>
    <property type="match status" value="1"/>
</dbReference>
<comment type="similarity">
    <text evidence="1 4">Belongs to the pseudouridine synthase RsuA family.</text>
</comment>
<protein>
    <recommendedName>
        <fullName evidence="4">Pseudouridine synthase</fullName>
        <ecNumber evidence="4">5.4.99.-</ecNumber>
    </recommendedName>
</protein>
<dbReference type="Gene3D" id="3.30.70.1560">
    <property type="entry name" value="Alpha-L RNA-binding motif"/>
    <property type="match status" value="1"/>
</dbReference>
<dbReference type="CDD" id="cd00165">
    <property type="entry name" value="S4"/>
    <property type="match status" value="1"/>
</dbReference>
<dbReference type="InterPro" id="IPR020094">
    <property type="entry name" value="TruA/RsuA/RluB/E/F_N"/>
</dbReference>
<dbReference type="Proteomes" id="UP000243255">
    <property type="component" value="Unassembled WGS sequence"/>
</dbReference>
<evidence type="ECO:0000259" key="5">
    <source>
        <dbReference type="SMART" id="SM00363"/>
    </source>
</evidence>
<dbReference type="Pfam" id="PF01479">
    <property type="entry name" value="S4"/>
    <property type="match status" value="1"/>
</dbReference>
<dbReference type="SMART" id="SM00363">
    <property type="entry name" value="S4"/>
    <property type="match status" value="1"/>
</dbReference>
<evidence type="ECO:0000256" key="3">
    <source>
        <dbReference type="PROSITE-ProRule" id="PRU00182"/>
    </source>
</evidence>
<dbReference type="SUPFAM" id="SSF55174">
    <property type="entry name" value="Alpha-L RNA-binding motif"/>
    <property type="match status" value="1"/>
</dbReference>
<dbReference type="FunFam" id="3.30.70.1560:FF:000002">
    <property type="entry name" value="Pseudouridine synthase"/>
    <property type="match status" value="1"/>
</dbReference>
<dbReference type="PANTHER" id="PTHR47683:SF2">
    <property type="entry name" value="RNA-BINDING S4 DOMAIN-CONTAINING PROTEIN"/>
    <property type="match status" value="1"/>
</dbReference>
<dbReference type="PROSITE" id="PS01149">
    <property type="entry name" value="PSI_RSU"/>
    <property type="match status" value="1"/>
</dbReference>
<dbReference type="CDD" id="cd02554">
    <property type="entry name" value="PseudoU_synth_RluF"/>
    <property type="match status" value="1"/>
</dbReference>
<dbReference type="GO" id="GO:0120159">
    <property type="term" value="F:rRNA pseudouridine synthase activity"/>
    <property type="evidence" value="ECO:0007669"/>
    <property type="project" value="UniProtKB-ARBA"/>
</dbReference>
<proteinExistence type="inferred from homology"/>
<dbReference type="FunFam" id="3.10.290.10:FF:000003">
    <property type="entry name" value="Pseudouridine synthase"/>
    <property type="match status" value="1"/>
</dbReference>
<evidence type="ECO:0000256" key="4">
    <source>
        <dbReference type="RuleBase" id="RU003887"/>
    </source>
</evidence>
<evidence type="ECO:0000256" key="1">
    <source>
        <dbReference type="ARBA" id="ARBA00008348"/>
    </source>
</evidence>
<gene>
    <name evidence="6" type="ORF">SAMN04488530_10469</name>
</gene>
<sequence length="235" mass="27066">MRLNKFISSTGMCSRRQADELIREKRVTINGQIATVGQSVNIDDKVCVDRKLLKQKKNDVYIILNKPRGITCTTERHIEGNIIDFVNHSERIFPVGRLDKDSEGLILLTNDGDIVNKILREENNKKKEYIVTVNKPITQSFIKGMANGVKIYNPVRNEYTITKKCELVKIKDNTFKITLSQGLNRQIRRMCSHFGYNVIKLKRVKIMDLTLGNLKIGEWRNLSSEEIENIKSKLS</sequence>
<evidence type="ECO:0000256" key="2">
    <source>
        <dbReference type="ARBA" id="ARBA00023235"/>
    </source>
</evidence>
<dbReference type="RefSeq" id="WP_073124180.1">
    <property type="nucleotide sequence ID" value="NZ_BAABCH010000006.1"/>
</dbReference>
<dbReference type="InterPro" id="IPR036986">
    <property type="entry name" value="S4_RNA-bd_sf"/>
</dbReference>
<dbReference type="InterPro" id="IPR000748">
    <property type="entry name" value="PsdUridine_synth_RsuA/RluB/E/F"/>
</dbReference>
<dbReference type="OrthoDB" id="9807213at2"/>